<gene>
    <name evidence="2" type="ORF">D1114_05425</name>
</gene>
<feature type="domain" description="VOC" evidence="1">
    <location>
        <begin position="6"/>
        <end position="133"/>
    </location>
</feature>
<dbReference type="Pfam" id="PF00903">
    <property type="entry name" value="Glyoxalase"/>
    <property type="match status" value="1"/>
</dbReference>
<evidence type="ECO:0000313" key="2">
    <source>
        <dbReference type="EMBL" id="RHZ96902.1"/>
    </source>
</evidence>
<dbReference type="Gene3D" id="3.10.180.10">
    <property type="entry name" value="2,3-Dihydroxybiphenyl 1,2-Dioxygenase, domain 1"/>
    <property type="match status" value="1"/>
</dbReference>
<reference evidence="2 3" key="1">
    <citation type="submission" date="2018-08" db="EMBL/GenBank/DDBJ databases">
        <title>Draft genome sequence of Rhodobacter sphaeroides FY.</title>
        <authorList>
            <person name="Rayyan A."/>
            <person name="Meyer T.E."/>
            <person name="Kyndt J.A."/>
        </authorList>
    </citation>
    <scope>NUCLEOTIDE SEQUENCE [LARGE SCALE GENOMIC DNA]</scope>
    <source>
        <strain evidence="2 3">FY</strain>
    </source>
</reference>
<dbReference type="PANTHER" id="PTHR21366">
    <property type="entry name" value="GLYOXALASE FAMILY PROTEIN"/>
    <property type="match status" value="1"/>
</dbReference>
<dbReference type="PROSITE" id="PS51819">
    <property type="entry name" value="VOC"/>
    <property type="match status" value="1"/>
</dbReference>
<dbReference type="InterPro" id="IPR050383">
    <property type="entry name" value="GlyoxalaseI/FosfomycinResist"/>
</dbReference>
<evidence type="ECO:0000259" key="1">
    <source>
        <dbReference type="PROSITE" id="PS51819"/>
    </source>
</evidence>
<sequence length="137" mass="14946">MTHPPILGTLESALYVPDLAAAEAFYGDLIGLPVVTRAEGRHVFFRVGEGVLLVFNPAETEVPGGNPDLPVPPHGMRGQGHYCFAVPPEALDLWRQRMEAGGVEIEADFHWPNGARSVYVRDPGRNSIEFADPSIWA</sequence>
<name>A0AAX1UNH8_CERSP</name>
<evidence type="ECO:0000313" key="3">
    <source>
        <dbReference type="Proteomes" id="UP000266305"/>
    </source>
</evidence>
<proteinExistence type="predicted"/>
<dbReference type="GO" id="GO:0051213">
    <property type="term" value="F:dioxygenase activity"/>
    <property type="evidence" value="ECO:0007669"/>
    <property type="project" value="UniProtKB-KW"/>
</dbReference>
<dbReference type="AlphaFoldDB" id="A0AAX1UNH8"/>
<dbReference type="InterPro" id="IPR029068">
    <property type="entry name" value="Glyas_Bleomycin-R_OHBP_Dase"/>
</dbReference>
<comment type="caution">
    <text evidence="2">The sequence shown here is derived from an EMBL/GenBank/DDBJ whole genome shotgun (WGS) entry which is preliminary data.</text>
</comment>
<organism evidence="2 3">
    <name type="scientific">Cereibacter sphaeroides</name>
    <name type="common">Rhodobacter sphaeroides</name>
    <dbReference type="NCBI Taxonomy" id="1063"/>
    <lineage>
        <taxon>Bacteria</taxon>
        <taxon>Pseudomonadati</taxon>
        <taxon>Pseudomonadota</taxon>
        <taxon>Alphaproteobacteria</taxon>
        <taxon>Rhodobacterales</taxon>
        <taxon>Paracoccaceae</taxon>
        <taxon>Cereibacter</taxon>
    </lineage>
</organism>
<keyword evidence="2" id="KW-0560">Oxidoreductase</keyword>
<dbReference type="PANTHER" id="PTHR21366:SF22">
    <property type="entry name" value="VOC DOMAIN-CONTAINING PROTEIN"/>
    <property type="match status" value="1"/>
</dbReference>
<dbReference type="SUPFAM" id="SSF54593">
    <property type="entry name" value="Glyoxalase/Bleomycin resistance protein/Dihydroxybiphenyl dioxygenase"/>
    <property type="match status" value="1"/>
</dbReference>
<dbReference type="Proteomes" id="UP000266305">
    <property type="component" value="Unassembled WGS sequence"/>
</dbReference>
<keyword evidence="2" id="KW-0223">Dioxygenase</keyword>
<dbReference type="EMBL" id="QWGP01000004">
    <property type="protein sequence ID" value="RHZ96902.1"/>
    <property type="molecule type" value="Genomic_DNA"/>
</dbReference>
<dbReference type="RefSeq" id="WP_118999500.1">
    <property type="nucleotide sequence ID" value="NZ_QWGP01000004.1"/>
</dbReference>
<dbReference type="InterPro" id="IPR037523">
    <property type="entry name" value="VOC_core"/>
</dbReference>
<accession>A0AAX1UNH8</accession>
<dbReference type="InterPro" id="IPR004360">
    <property type="entry name" value="Glyas_Fos-R_dOase_dom"/>
</dbReference>
<protein>
    <submittedName>
        <fullName evidence="2">Glyoxalase/bleomycin resistance/extradiol dioxygenase family protein</fullName>
    </submittedName>
</protein>